<feature type="transmembrane region" description="Helical" evidence="1">
    <location>
        <begin position="98"/>
        <end position="117"/>
    </location>
</feature>
<feature type="transmembrane region" description="Helical" evidence="1">
    <location>
        <begin position="57"/>
        <end position="77"/>
    </location>
</feature>
<organism evidence="2 3">
    <name type="scientific">Ileibacterium valens</name>
    <dbReference type="NCBI Taxonomy" id="1862668"/>
    <lineage>
        <taxon>Bacteria</taxon>
        <taxon>Bacillati</taxon>
        <taxon>Bacillota</taxon>
        <taxon>Erysipelotrichia</taxon>
        <taxon>Erysipelotrichales</taxon>
        <taxon>Erysipelotrichaceae</taxon>
        <taxon>Ileibacterium</taxon>
    </lineage>
</organism>
<evidence type="ECO:0000313" key="2">
    <source>
        <dbReference type="EMBL" id="OLU37034.1"/>
    </source>
</evidence>
<proteinExistence type="predicted"/>
<dbReference type="RefSeq" id="WP_075820866.1">
    <property type="nucleotide sequence ID" value="NZ_CAOUMU010000052.1"/>
</dbReference>
<gene>
    <name evidence="2" type="ORF">BO222_11150</name>
</gene>
<keyword evidence="1" id="KW-0812">Transmembrane</keyword>
<protein>
    <recommendedName>
        <fullName evidence="4">PTS cellobiose transporter subunit IIC</fullName>
    </recommendedName>
</protein>
<dbReference type="OrthoDB" id="3183957at2"/>
<feature type="transmembrane region" description="Helical" evidence="1">
    <location>
        <begin position="28"/>
        <end position="51"/>
    </location>
</feature>
<keyword evidence="1" id="KW-1133">Transmembrane helix</keyword>
<dbReference type="EMBL" id="MPJW01000230">
    <property type="protein sequence ID" value="OLU37034.1"/>
    <property type="molecule type" value="Genomic_DNA"/>
</dbReference>
<accession>A0A1U7NDE6</accession>
<evidence type="ECO:0008006" key="4">
    <source>
        <dbReference type="Google" id="ProtNLM"/>
    </source>
</evidence>
<reference evidence="2 3" key="1">
    <citation type="submission" date="2016-11" db="EMBL/GenBank/DDBJ databases">
        <title>Description of two novel members of the family Erysipelotrichaceae: Ileibacterium lipovorans gen. nov., sp. nov. and Dubosiella newyorkensis, gen. nov., sp. nov.</title>
        <authorList>
            <person name="Cox L.M."/>
            <person name="Sohn J."/>
            <person name="Tyrrell K.L."/>
            <person name="Citron D.M."/>
            <person name="Lawson P.A."/>
            <person name="Patel N.B."/>
            <person name="Iizumi T."/>
            <person name="Perez-Perez G.I."/>
            <person name="Goldstein E.J."/>
            <person name="Blaser M.J."/>
        </authorList>
    </citation>
    <scope>NUCLEOTIDE SEQUENCE [LARGE SCALE GENOMIC DNA]</scope>
    <source>
        <strain evidence="2 3">NYU-BL-A3</strain>
    </source>
</reference>
<keyword evidence="1" id="KW-0472">Membrane</keyword>
<sequence>MSRKRRKGIKQSEDQITRRRLQSLKTLYFNRFLVVRYAIASCFFGNAFLTYLGWGSWISYISLALLLASIYPAWELGSIFGKSKVKYQMSKLYCQLQWVFNFGLLIIIWTLPMAQVMPFLSDTPLARTVATALVGIGLILLSVSNVRFKKIDTKTDRVYQQIQFYEQKFGLHI</sequence>
<evidence type="ECO:0000256" key="1">
    <source>
        <dbReference type="SAM" id="Phobius"/>
    </source>
</evidence>
<name>A0A1U7NDE6_9FIRM</name>
<comment type="caution">
    <text evidence="2">The sequence shown here is derived from an EMBL/GenBank/DDBJ whole genome shotgun (WGS) entry which is preliminary data.</text>
</comment>
<evidence type="ECO:0000313" key="3">
    <source>
        <dbReference type="Proteomes" id="UP000186341"/>
    </source>
</evidence>
<dbReference type="Proteomes" id="UP000186341">
    <property type="component" value="Unassembled WGS sequence"/>
</dbReference>
<dbReference type="GeneID" id="82203696"/>
<dbReference type="AlphaFoldDB" id="A0A1U7NDE6"/>
<feature type="transmembrane region" description="Helical" evidence="1">
    <location>
        <begin position="129"/>
        <end position="148"/>
    </location>
</feature>
<keyword evidence="3" id="KW-1185">Reference proteome</keyword>